<keyword evidence="7" id="KW-0472">Membrane</keyword>
<evidence type="ECO:0000256" key="6">
    <source>
        <dbReference type="SAM" id="MobiDB-lite"/>
    </source>
</evidence>
<evidence type="ECO:0000256" key="5">
    <source>
        <dbReference type="PROSITE-ProRule" id="PRU00339"/>
    </source>
</evidence>
<accession>A0A8S9XTJ9</accession>
<keyword evidence="9" id="KW-1185">Reference proteome</keyword>
<feature type="repeat" description="TPR" evidence="5">
    <location>
        <begin position="43"/>
        <end position="76"/>
    </location>
</feature>
<dbReference type="FunFam" id="1.25.40.10:FF:000020">
    <property type="entry name" value="Stress-induced phosphoprotein 1"/>
    <property type="match status" value="1"/>
</dbReference>
<dbReference type="PANTHER" id="PTHR22904:SF532">
    <property type="entry name" value="HEAT SHOCK PROTEIN STI1-LIKE PROTEIN"/>
    <property type="match status" value="1"/>
</dbReference>
<dbReference type="InterPro" id="IPR011990">
    <property type="entry name" value="TPR-like_helical_dom_sf"/>
</dbReference>
<proteinExistence type="predicted"/>
<dbReference type="PANTHER" id="PTHR22904">
    <property type="entry name" value="TPR REPEAT CONTAINING PROTEIN"/>
    <property type="match status" value="1"/>
</dbReference>
<feature type="repeat" description="TPR" evidence="5">
    <location>
        <begin position="111"/>
        <end position="144"/>
    </location>
</feature>
<feature type="transmembrane region" description="Helical" evidence="7">
    <location>
        <begin position="196"/>
        <end position="217"/>
    </location>
</feature>
<evidence type="ECO:0000256" key="3">
    <source>
        <dbReference type="ARBA" id="ARBA00022737"/>
    </source>
</evidence>
<dbReference type="AlphaFoldDB" id="A0A8S9XTJ9"/>
<dbReference type="PROSITE" id="PS50005">
    <property type="entry name" value="TPR"/>
    <property type="match status" value="2"/>
</dbReference>
<dbReference type="Gene3D" id="1.25.40.10">
    <property type="entry name" value="Tetratricopeptide repeat domain"/>
    <property type="match status" value="1"/>
</dbReference>
<reference evidence="8" key="1">
    <citation type="journal article" date="2021" name="Mol. Ecol. Resour.">
        <title>Apolygus lucorum genome provides insights into omnivorousness and mesophyll feeding.</title>
        <authorList>
            <person name="Liu Y."/>
            <person name="Liu H."/>
            <person name="Wang H."/>
            <person name="Huang T."/>
            <person name="Liu B."/>
            <person name="Yang B."/>
            <person name="Yin L."/>
            <person name="Li B."/>
            <person name="Zhang Y."/>
            <person name="Zhang S."/>
            <person name="Jiang F."/>
            <person name="Zhang X."/>
            <person name="Ren Y."/>
            <person name="Wang B."/>
            <person name="Wang S."/>
            <person name="Lu Y."/>
            <person name="Wu K."/>
            <person name="Fan W."/>
            <person name="Wang G."/>
        </authorList>
    </citation>
    <scope>NUCLEOTIDE SEQUENCE</scope>
    <source>
        <strain evidence="8">12Hb</strain>
    </source>
</reference>
<organism evidence="8 9">
    <name type="scientific">Apolygus lucorum</name>
    <name type="common">Small green plant bug</name>
    <name type="synonym">Lygocoris lucorum</name>
    <dbReference type="NCBI Taxonomy" id="248454"/>
    <lineage>
        <taxon>Eukaryota</taxon>
        <taxon>Metazoa</taxon>
        <taxon>Ecdysozoa</taxon>
        <taxon>Arthropoda</taxon>
        <taxon>Hexapoda</taxon>
        <taxon>Insecta</taxon>
        <taxon>Pterygota</taxon>
        <taxon>Neoptera</taxon>
        <taxon>Paraneoptera</taxon>
        <taxon>Hemiptera</taxon>
        <taxon>Heteroptera</taxon>
        <taxon>Panheteroptera</taxon>
        <taxon>Cimicomorpha</taxon>
        <taxon>Miridae</taxon>
        <taxon>Mirini</taxon>
        <taxon>Apolygus</taxon>
    </lineage>
</organism>
<feature type="region of interest" description="Disordered" evidence="6">
    <location>
        <begin position="234"/>
        <end position="263"/>
    </location>
</feature>
<feature type="transmembrane region" description="Helical" evidence="7">
    <location>
        <begin position="168"/>
        <end position="190"/>
    </location>
</feature>
<dbReference type="InterPro" id="IPR019734">
    <property type="entry name" value="TPR_rpt"/>
</dbReference>
<protein>
    <submittedName>
        <fullName evidence="8">Uncharacterized protein</fullName>
    </submittedName>
</protein>
<evidence type="ECO:0000313" key="9">
    <source>
        <dbReference type="Proteomes" id="UP000466442"/>
    </source>
</evidence>
<name>A0A8S9XTJ9_APOLU</name>
<keyword evidence="3" id="KW-0677">Repeat</keyword>
<dbReference type="SUPFAM" id="SSF48452">
    <property type="entry name" value="TPR-like"/>
    <property type="match status" value="1"/>
</dbReference>
<dbReference type="OrthoDB" id="2423701at2759"/>
<dbReference type="EMBL" id="WIXP02000005">
    <property type="protein sequence ID" value="KAF6210925.1"/>
    <property type="molecule type" value="Genomic_DNA"/>
</dbReference>
<keyword evidence="7" id="KW-0812">Transmembrane</keyword>
<keyword evidence="7" id="KW-1133">Transmembrane helix</keyword>
<dbReference type="GO" id="GO:0005737">
    <property type="term" value="C:cytoplasm"/>
    <property type="evidence" value="ECO:0007669"/>
    <property type="project" value="UniProtKB-SubCell"/>
</dbReference>
<sequence length="277" mass="30765">MTRVYVPLPLQTVGQEWINVAFLGFLSTKRMTANSNSTATSEVDQLKEKGNAGFKEGKYLEAVIYYTQAIKLDPKNVQLYSNRSAAFLKAQQYFHAHADALDTIRLMPTWAKGYFRKGEVEYATFNFAEALLSYRCALELQPGDPVLTEAVSRATVSMNKERKATEQVPWLGAGVGIVVGVSIVLADQVLTASPSISHPILMAIVTIVIALFGFAIAKGYTYYVDCRKKGLMDPPPDLYDERNGDGEDSSQQPAAEKTTHQRYTKAQARFKFRKGKT</sequence>
<dbReference type="Pfam" id="PF13414">
    <property type="entry name" value="TPR_11"/>
    <property type="match status" value="1"/>
</dbReference>
<evidence type="ECO:0000313" key="8">
    <source>
        <dbReference type="EMBL" id="KAF6210925.1"/>
    </source>
</evidence>
<evidence type="ECO:0000256" key="4">
    <source>
        <dbReference type="ARBA" id="ARBA00022803"/>
    </source>
</evidence>
<keyword evidence="2" id="KW-0963">Cytoplasm</keyword>
<dbReference type="SMART" id="SM00028">
    <property type="entry name" value="TPR"/>
    <property type="match status" value="2"/>
</dbReference>
<comment type="caution">
    <text evidence="8">The sequence shown here is derived from an EMBL/GenBank/DDBJ whole genome shotgun (WGS) entry which is preliminary data.</text>
</comment>
<evidence type="ECO:0000256" key="1">
    <source>
        <dbReference type="ARBA" id="ARBA00004496"/>
    </source>
</evidence>
<evidence type="ECO:0000256" key="7">
    <source>
        <dbReference type="SAM" id="Phobius"/>
    </source>
</evidence>
<keyword evidence="4 5" id="KW-0802">TPR repeat</keyword>
<dbReference type="Proteomes" id="UP000466442">
    <property type="component" value="Linkage Group LG5"/>
</dbReference>
<comment type="subcellular location">
    <subcellularLocation>
        <location evidence="1">Cytoplasm</location>
    </subcellularLocation>
</comment>
<evidence type="ECO:0000256" key="2">
    <source>
        <dbReference type="ARBA" id="ARBA00022490"/>
    </source>
</evidence>
<dbReference type="GO" id="GO:0051879">
    <property type="term" value="F:Hsp90 protein binding"/>
    <property type="evidence" value="ECO:0007669"/>
    <property type="project" value="TreeGrafter"/>
</dbReference>
<gene>
    <name evidence="8" type="ORF">GE061_014037</name>
</gene>